<gene>
    <name evidence="1" type="ORF">IM532_12700</name>
</gene>
<name>A0A8J7FR39_9FLAO</name>
<organism evidence="1 2">
    <name type="scientific">Faecalibacter rhinopitheci</name>
    <dbReference type="NCBI Taxonomy" id="2779678"/>
    <lineage>
        <taxon>Bacteria</taxon>
        <taxon>Pseudomonadati</taxon>
        <taxon>Bacteroidota</taxon>
        <taxon>Flavobacteriia</taxon>
        <taxon>Flavobacteriales</taxon>
        <taxon>Weeksellaceae</taxon>
        <taxon>Faecalibacter</taxon>
    </lineage>
</organism>
<dbReference type="RefSeq" id="WP_194183874.1">
    <property type="nucleotide sequence ID" value="NZ_JADGIK010000012.1"/>
</dbReference>
<accession>A0A8J7FR39</accession>
<dbReference type="AlphaFoldDB" id="A0A8J7FR39"/>
<reference evidence="1" key="1">
    <citation type="submission" date="2020-10" db="EMBL/GenBank/DDBJ databases">
        <authorList>
            <person name="Lu T."/>
            <person name="Wang Q."/>
            <person name="Han X."/>
        </authorList>
    </citation>
    <scope>NUCLEOTIDE SEQUENCE</scope>
    <source>
        <strain evidence="1">WQ 117</strain>
    </source>
</reference>
<evidence type="ECO:0000313" key="1">
    <source>
        <dbReference type="EMBL" id="MBF0598289.1"/>
    </source>
</evidence>
<keyword evidence="2" id="KW-1185">Reference proteome</keyword>
<evidence type="ECO:0000313" key="2">
    <source>
        <dbReference type="Proteomes" id="UP000608754"/>
    </source>
</evidence>
<sequence length="268" mass="31632">MTLRYILLGLDYDTYIKNDNELRIQFQYHTRFISNYLSKAIRKYKFDTNGIFNMISIALLPDNKKEKTKITATNVLETYLPFDENRYEQIKGTEDCSYYLELLEQGFKKVSEFKSIPLDTLLSLIVEFKKDGCKNEWLHKKKRFKEKDLEVVLTCEFTTNYFQLITSINQISTKKELVKGIAIKTKPDEIHFDKMFKDILIDDNFIIITDASDSARVLISIEDAKKSFFNKMFAPYIYSDNYTKEENLKYEATHNEVVRILSYDGKGF</sequence>
<comment type="caution">
    <text evidence="1">The sequence shown here is derived from an EMBL/GenBank/DDBJ whole genome shotgun (WGS) entry which is preliminary data.</text>
</comment>
<proteinExistence type="predicted"/>
<dbReference type="EMBL" id="JADGIK010000012">
    <property type="protein sequence ID" value="MBF0598289.1"/>
    <property type="molecule type" value="Genomic_DNA"/>
</dbReference>
<protein>
    <submittedName>
        <fullName evidence="1">Uncharacterized protein</fullName>
    </submittedName>
</protein>
<dbReference type="Proteomes" id="UP000608754">
    <property type="component" value="Unassembled WGS sequence"/>
</dbReference>